<proteinExistence type="inferred from homology"/>
<evidence type="ECO:0000256" key="1">
    <source>
        <dbReference type="ARBA" id="ARBA00001966"/>
    </source>
</evidence>
<dbReference type="SMART" id="SM00729">
    <property type="entry name" value="Elp3"/>
    <property type="match status" value="1"/>
</dbReference>
<feature type="domain" description="TRAM" evidence="7">
    <location>
        <begin position="379"/>
        <end position="438"/>
    </location>
</feature>
<sequence>MKQVYLDTFGCQMNVADTDRMELLLFHSGYIRTGEVQDADLVLINTCSIRDKAEQKIYSLARNLKPLKEANPDLILGFTGCLAQQEGEQFLEKMPFVDLVIGPDGVEHIVRVVDEVKEKKVPVVRTQFDTDTNYKIPELSGETPLKPGSTTFVNIIKGCDKYCTFCVVPFTRGREKSREAEEIEQEVRLLVSRGAREIILLGQNVNAYGKRGLKRPIPFHELLYRIASISGLERLRFTTSHPKDFTRECISAYQDLDILVNHLHLPVQSGNNRILKEMRRMHTIEEYISIIEELKTVVPDMGLSTDIIVGYPSESESEFEDTLALMEKIKFNNSYMFSYSPRPNTPAQDFPDSVPQSVKSARLQRTIELQKKLTLEQGEKFIGKEVDVLVESESFKPGADFRGRNAQYWSVNFTGDKRRISPGDIVKVVVEEASGHML</sequence>
<evidence type="ECO:0000256" key="6">
    <source>
        <dbReference type="ARBA" id="ARBA00023014"/>
    </source>
</evidence>
<dbReference type="SFLD" id="SFLDF00273">
    <property type="entry name" value="(dimethylallyl)adenosine_tRNA"/>
    <property type="match status" value="1"/>
</dbReference>
<evidence type="ECO:0008006" key="11">
    <source>
        <dbReference type="Google" id="ProtNLM"/>
    </source>
</evidence>
<dbReference type="GO" id="GO:0005829">
    <property type="term" value="C:cytosol"/>
    <property type="evidence" value="ECO:0007669"/>
    <property type="project" value="TreeGrafter"/>
</dbReference>
<keyword evidence="4" id="KW-0479">Metal-binding</keyword>
<dbReference type="Gene3D" id="3.80.30.20">
    <property type="entry name" value="tm_1862 like domain"/>
    <property type="match status" value="1"/>
</dbReference>
<dbReference type="SFLD" id="SFLDG01061">
    <property type="entry name" value="methylthiotransferase"/>
    <property type="match status" value="1"/>
</dbReference>
<name>A0A381Y3G0_9ZZZZ</name>
<dbReference type="AlphaFoldDB" id="A0A381Y3G0"/>
<feature type="non-terminal residue" evidence="10">
    <location>
        <position position="438"/>
    </location>
</feature>
<dbReference type="InterPro" id="IPR007197">
    <property type="entry name" value="rSAM"/>
</dbReference>
<evidence type="ECO:0000259" key="8">
    <source>
        <dbReference type="PROSITE" id="PS51449"/>
    </source>
</evidence>
<evidence type="ECO:0000256" key="4">
    <source>
        <dbReference type="ARBA" id="ARBA00022723"/>
    </source>
</evidence>
<evidence type="ECO:0000256" key="5">
    <source>
        <dbReference type="ARBA" id="ARBA00023004"/>
    </source>
</evidence>
<keyword evidence="6" id="KW-0411">Iron-sulfur</keyword>
<keyword evidence="5" id="KW-0408">Iron</keyword>
<evidence type="ECO:0000259" key="7">
    <source>
        <dbReference type="PROSITE" id="PS50926"/>
    </source>
</evidence>
<dbReference type="PROSITE" id="PS50926">
    <property type="entry name" value="TRAM"/>
    <property type="match status" value="1"/>
</dbReference>
<evidence type="ECO:0000256" key="2">
    <source>
        <dbReference type="ARBA" id="ARBA00022485"/>
    </source>
</evidence>
<feature type="domain" description="Radical SAM core" evidence="9">
    <location>
        <begin position="145"/>
        <end position="376"/>
    </location>
</feature>
<dbReference type="FunFam" id="3.40.50.12160:FF:000003">
    <property type="entry name" value="CDK5 regulatory subunit-associated protein 1"/>
    <property type="match status" value="1"/>
</dbReference>
<dbReference type="GO" id="GO:0035597">
    <property type="term" value="F:tRNA-2-methylthio-N(6)-dimethylallyladenosine(37) synthase activity"/>
    <property type="evidence" value="ECO:0007669"/>
    <property type="project" value="TreeGrafter"/>
</dbReference>
<dbReference type="SFLD" id="SFLDG01082">
    <property type="entry name" value="B12-binding_domain_containing"/>
    <property type="match status" value="1"/>
</dbReference>
<gene>
    <name evidence="10" type="ORF">METZ01_LOCUS124510</name>
</gene>
<dbReference type="InterPro" id="IPR058240">
    <property type="entry name" value="rSAM_sf"/>
</dbReference>
<dbReference type="CDD" id="cd01335">
    <property type="entry name" value="Radical_SAM"/>
    <property type="match status" value="1"/>
</dbReference>
<dbReference type="InterPro" id="IPR002792">
    <property type="entry name" value="TRAM_dom"/>
</dbReference>
<reference evidence="10" key="1">
    <citation type="submission" date="2018-05" db="EMBL/GenBank/DDBJ databases">
        <authorList>
            <person name="Lanie J.A."/>
            <person name="Ng W.-L."/>
            <person name="Kazmierczak K.M."/>
            <person name="Andrzejewski T.M."/>
            <person name="Davidsen T.M."/>
            <person name="Wayne K.J."/>
            <person name="Tettelin H."/>
            <person name="Glass J.I."/>
            <person name="Rusch D."/>
            <person name="Podicherti R."/>
            <person name="Tsui H.-C.T."/>
            <person name="Winkler M.E."/>
        </authorList>
    </citation>
    <scope>NUCLEOTIDE SEQUENCE</scope>
</reference>
<dbReference type="SUPFAM" id="SSF102114">
    <property type="entry name" value="Radical SAM enzymes"/>
    <property type="match status" value="1"/>
</dbReference>
<dbReference type="Pfam" id="PF00919">
    <property type="entry name" value="UPF0004"/>
    <property type="match status" value="1"/>
</dbReference>
<dbReference type="PROSITE" id="PS51918">
    <property type="entry name" value="RADICAL_SAM"/>
    <property type="match status" value="1"/>
</dbReference>
<dbReference type="SFLD" id="SFLDS00029">
    <property type="entry name" value="Radical_SAM"/>
    <property type="match status" value="1"/>
</dbReference>
<dbReference type="PROSITE" id="PS51449">
    <property type="entry name" value="MTTASE_N"/>
    <property type="match status" value="1"/>
</dbReference>
<organism evidence="10">
    <name type="scientific">marine metagenome</name>
    <dbReference type="NCBI Taxonomy" id="408172"/>
    <lineage>
        <taxon>unclassified sequences</taxon>
        <taxon>metagenomes</taxon>
        <taxon>ecological metagenomes</taxon>
    </lineage>
</organism>
<feature type="domain" description="MTTase N-terminal" evidence="8">
    <location>
        <begin position="2"/>
        <end position="118"/>
    </location>
</feature>
<dbReference type="InterPro" id="IPR013848">
    <property type="entry name" value="Methylthiotransferase_N"/>
</dbReference>
<protein>
    <recommendedName>
        <fullName evidence="11">TRAM domain-containing protein</fullName>
    </recommendedName>
</protein>
<dbReference type="Pfam" id="PF04055">
    <property type="entry name" value="Radical_SAM"/>
    <property type="match status" value="1"/>
</dbReference>
<dbReference type="PROSITE" id="PS01278">
    <property type="entry name" value="MTTASE_RADICAL"/>
    <property type="match status" value="1"/>
</dbReference>
<dbReference type="GO" id="GO:0046872">
    <property type="term" value="F:metal ion binding"/>
    <property type="evidence" value="ECO:0007669"/>
    <property type="project" value="UniProtKB-KW"/>
</dbReference>
<dbReference type="InterPro" id="IPR005839">
    <property type="entry name" value="Methylthiotransferase"/>
</dbReference>
<dbReference type="InterPro" id="IPR023404">
    <property type="entry name" value="rSAM_horseshoe"/>
</dbReference>
<dbReference type="InterPro" id="IPR020612">
    <property type="entry name" value="Methylthiotransferase_CS"/>
</dbReference>
<dbReference type="Gene3D" id="3.40.50.12160">
    <property type="entry name" value="Methylthiotransferase, N-terminal domain"/>
    <property type="match status" value="1"/>
</dbReference>
<evidence type="ECO:0000313" key="10">
    <source>
        <dbReference type="EMBL" id="SVA71656.1"/>
    </source>
</evidence>
<dbReference type="InterPro" id="IPR006463">
    <property type="entry name" value="MiaB_methiolase"/>
</dbReference>
<dbReference type="FunFam" id="3.80.30.20:FF:000001">
    <property type="entry name" value="tRNA-2-methylthio-N(6)-dimethylallyladenosine synthase 2"/>
    <property type="match status" value="1"/>
</dbReference>
<dbReference type="PANTHER" id="PTHR43020:SF2">
    <property type="entry name" value="MITOCHONDRIAL TRNA METHYLTHIOTRANSFERASE CDK5RAP1"/>
    <property type="match status" value="1"/>
</dbReference>
<keyword evidence="3" id="KW-0949">S-adenosyl-L-methionine</keyword>
<dbReference type="HAMAP" id="MF_01864">
    <property type="entry name" value="tRNA_metthiotr_MiaB"/>
    <property type="match status" value="1"/>
</dbReference>
<dbReference type="GO" id="GO:0051539">
    <property type="term" value="F:4 iron, 4 sulfur cluster binding"/>
    <property type="evidence" value="ECO:0007669"/>
    <property type="project" value="UniProtKB-KW"/>
</dbReference>
<dbReference type="InterPro" id="IPR038135">
    <property type="entry name" value="Methylthiotransferase_N_sf"/>
</dbReference>
<dbReference type="InterPro" id="IPR006638">
    <property type="entry name" value="Elp3/MiaA/NifB-like_rSAM"/>
</dbReference>
<evidence type="ECO:0000256" key="3">
    <source>
        <dbReference type="ARBA" id="ARBA00022691"/>
    </source>
</evidence>
<keyword evidence="2" id="KW-0004">4Fe-4S</keyword>
<dbReference type="NCBIfam" id="TIGR00089">
    <property type="entry name" value="MiaB/RimO family radical SAM methylthiotransferase"/>
    <property type="match status" value="1"/>
</dbReference>
<evidence type="ECO:0000259" key="9">
    <source>
        <dbReference type="PROSITE" id="PS51918"/>
    </source>
</evidence>
<comment type="cofactor">
    <cofactor evidence="1">
        <name>[4Fe-4S] cluster</name>
        <dbReference type="ChEBI" id="CHEBI:49883"/>
    </cofactor>
</comment>
<dbReference type="PANTHER" id="PTHR43020">
    <property type="entry name" value="CDK5 REGULATORY SUBUNIT-ASSOCIATED PROTEIN 1"/>
    <property type="match status" value="1"/>
</dbReference>
<accession>A0A381Y3G0</accession>
<dbReference type="NCBIfam" id="TIGR01574">
    <property type="entry name" value="miaB-methiolase"/>
    <property type="match status" value="1"/>
</dbReference>
<dbReference type="EMBL" id="UINC01017322">
    <property type="protein sequence ID" value="SVA71656.1"/>
    <property type="molecule type" value="Genomic_DNA"/>
</dbReference>
<dbReference type="Pfam" id="PF01938">
    <property type="entry name" value="TRAM"/>
    <property type="match status" value="1"/>
</dbReference>